<dbReference type="AlphaFoldDB" id="A0A091AUI0"/>
<dbReference type="SUPFAM" id="SSF55729">
    <property type="entry name" value="Acyl-CoA N-acyltransferases (Nat)"/>
    <property type="match status" value="1"/>
</dbReference>
<dbReference type="GO" id="GO:0016747">
    <property type="term" value="F:acyltransferase activity, transferring groups other than amino-acyl groups"/>
    <property type="evidence" value="ECO:0007669"/>
    <property type="project" value="InterPro"/>
</dbReference>
<organism evidence="2 3">
    <name type="scientific">Arenimonas oryziterrae DSM 21050 = YC6267</name>
    <dbReference type="NCBI Taxonomy" id="1121015"/>
    <lineage>
        <taxon>Bacteria</taxon>
        <taxon>Pseudomonadati</taxon>
        <taxon>Pseudomonadota</taxon>
        <taxon>Gammaproteobacteria</taxon>
        <taxon>Lysobacterales</taxon>
        <taxon>Lysobacteraceae</taxon>
        <taxon>Arenimonas</taxon>
    </lineage>
</organism>
<dbReference type="InterPro" id="IPR016181">
    <property type="entry name" value="Acyl_CoA_acyltransferase"/>
</dbReference>
<reference evidence="2 3" key="1">
    <citation type="submission" date="2013-09" db="EMBL/GenBank/DDBJ databases">
        <title>Genome sequencing of Arenimonas oryziterrae.</title>
        <authorList>
            <person name="Chen F."/>
            <person name="Wang G."/>
        </authorList>
    </citation>
    <scope>NUCLEOTIDE SEQUENCE [LARGE SCALE GENOMIC DNA]</scope>
    <source>
        <strain evidence="2 3">YC6267</strain>
    </source>
</reference>
<gene>
    <name evidence="2" type="ORF">N789_12215</name>
</gene>
<dbReference type="EMBL" id="AVCI01000007">
    <property type="protein sequence ID" value="KFN42887.1"/>
    <property type="molecule type" value="Genomic_DNA"/>
</dbReference>
<accession>A0A091AUI0</accession>
<proteinExistence type="predicted"/>
<name>A0A091AUI0_9GAMM</name>
<dbReference type="PATRIC" id="fig|1121015.4.peg.1916"/>
<dbReference type="OrthoDB" id="9801656at2"/>
<dbReference type="Proteomes" id="UP000029385">
    <property type="component" value="Unassembled WGS sequence"/>
</dbReference>
<dbReference type="PANTHER" id="PTHR43792">
    <property type="entry name" value="GNAT FAMILY, PUTATIVE (AFU_ORTHOLOGUE AFUA_3G00765)-RELATED-RELATED"/>
    <property type="match status" value="1"/>
</dbReference>
<dbReference type="STRING" id="1121015.GCA_000420545_02281"/>
<dbReference type="InterPro" id="IPR000182">
    <property type="entry name" value="GNAT_dom"/>
</dbReference>
<dbReference type="PROSITE" id="PS51186">
    <property type="entry name" value="GNAT"/>
    <property type="match status" value="1"/>
</dbReference>
<dbReference type="eggNOG" id="COG1670">
    <property type="taxonomic scope" value="Bacteria"/>
</dbReference>
<dbReference type="InterPro" id="IPR051531">
    <property type="entry name" value="N-acetyltransferase"/>
</dbReference>
<keyword evidence="3" id="KW-1185">Reference proteome</keyword>
<evidence type="ECO:0000313" key="3">
    <source>
        <dbReference type="Proteomes" id="UP000029385"/>
    </source>
</evidence>
<evidence type="ECO:0000313" key="2">
    <source>
        <dbReference type="EMBL" id="KFN42887.1"/>
    </source>
</evidence>
<comment type="caution">
    <text evidence="2">The sequence shown here is derived from an EMBL/GenBank/DDBJ whole genome shotgun (WGS) entry which is preliminary data.</text>
</comment>
<feature type="domain" description="N-acetyltransferase" evidence="1">
    <location>
        <begin position="15"/>
        <end position="172"/>
    </location>
</feature>
<sequence length="186" mass="20641">MPRIALGPAIETERLVLRVPQREDFDAYADMIGDEETARFIGGHAPRAAAWRRFLAMPGAWALQGYAMFSVIEKASGRCIGQLGPWQPEGWPGTEVGWAFHRSAWGKGYATEAGFAAIDWAFTELGWSEVIHSIHPDNRASQALAQRLGSNNRGPGKLPAPFADEPIEIWAQTREQWQARRRAASD</sequence>
<dbReference type="Gene3D" id="3.40.630.30">
    <property type="match status" value="1"/>
</dbReference>
<dbReference type="Pfam" id="PF13302">
    <property type="entry name" value="Acetyltransf_3"/>
    <property type="match status" value="1"/>
</dbReference>
<dbReference type="PANTHER" id="PTHR43792:SF1">
    <property type="entry name" value="N-ACETYLTRANSFERASE DOMAIN-CONTAINING PROTEIN"/>
    <property type="match status" value="1"/>
</dbReference>
<protein>
    <recommendedName>
        <fullName evidence="1">N-acetyltransferase domain-containing protein</fullName>
    </recommendedName>
</protein>
<evidence type="ECO:0000259" key="1">
    <source>
        <dbReference type="PROSITE" id="PS51186"/>
    </source>
</evidence>